<dbReference type="EMBL" id="UGYZ01000002">
    <property type="protein sequence ID" value="SUJ10508.1"/>
    <property type="molecule type" value="Genomic_DNA"/>
</dbReference>
<name>A0A380C2A7_SPOPA</name>
<protein>
    <recommendedName>
        <fullName evidence="1">HNH nuclease domain-containing protein</fullName>
    </recommendedName>
</protein>
<accession>A0A380C2A7</accession>
<gene>
    <name evidence="2" type="ORF">NCTC4822_01980</name>
</gene>
<proteinExistence type="predicted"/>
<keyword evidence="3" id="KW-1185">Reference proteome</keyword>
<dbReference type="Pfam" id="PF13391">
    <property type="entry name" value="HNH_2"/>
    <property type="match status" value="1"/>
</dbReference>
<reference evidence="2 3" key="1">
    <citation type="submission" date="2018-06" db="EMBL/GenBank/DDBJ databases">
        <authorList>
            <consortium name="Pathogen Informatics"/>
            <person name="Doyle S."/>
        </authorList>
    </citation>
    <scope>NUCLEOTIDE SEQUENCE [LARGE SCALE GENOMIC DNA]</scope>
    <source>
        <strain evidence="3">ATCC 11859 / DSM 33 / NCIB 8841 / NCTC 4822</strain>
    </source>
</reference>
<dbReference type="OrthoDB" id="5678128at2"/>
<organism evidence="2 3">
    <name type="scientific">Sporosarcina pasteurii</name>
    <name type="common">Bacillus pasteurii</name>
    <dbReference type="NCBI Taxonomy" id="1474"/>
    <lineage>
        <taxon>Bacteria</taxon>
        <taxon>Bacillati</taxon>
        <taxon>Bacillota</taxon>
        <taxon>Bacilli</taxon>
        <taxon>Bacillales</taxon>
        <taxon>Caryophanaceae</taxon>
        <taxon>Sporosarcina</taxon>
    </lineage>
</organism>
<dbReference type="InterPro" id="IPR003615">
    <property type="entry name" value="HNH_nuc"/>
</dbReference>
<sequence length="306" mass="35312">MKSFLVMQGHTYNEEKELGFIWAAKKDRSGMPSHSWQRLTDVKKGDLVFHYVNGRILAVSVAKASCKIADRPSNDQSIGGQAEKGYYVELEYHELNVPIHIQSNFDEIRPLLPIRYSPFQLNSHGNQGYLYPCNEKLAVKLLGIIADANITEVEDEQLEFAMSPVVPVERDMLLPLLHTAEARMRTKIRHSEQNFCKDLMLLWAHQCVLCGIDLPELLKAVRSKPWKDSSDVERVDPYNGLLLCENHAALYENGLIAFDGQGRLHISSQLSEEDYGRYDLHKKMKIARQENHKQYLKWHKRHLFRS</sequence>
<dbReference type="RefSeq" id="WP_115361767.1">
    <property type="nucleotide sequence ID" value="NZ_CP038012.1"/>
</dbReference>
<dbReference type="AlphaFoldDB" id="A0A380C2A7"/>
<feature type="domain" description="HNH nuclease" evidence="1">
    <location>
        <begin position="207"/>
        <end position="259"/>
    </location>
</feature>
<dbReference type="Proteomes" id="UP000254519">
    <property type="component" value="Unassembled WGS sequence"/>
</dbReference>
<evidence type="ECO:0000313" key="2">
    <source>
        <dbReference type="EMBL" id="SUJ10508.1"/>
    </source>
</evidence>
<evidence type="ECO:0000259" key="1">
    <source>
        <dbReference type="Pfam" id="PF13391"/>
    </source>
</evidence>
<evidence type="ECO:0000313" key="3">
    <source>
        <dbReference type="Proteomes" id="UP000254519"/>
    </source>
</evidence>